<evidence type="ECO:0000313" key="1">
    <source>
        <dbReference type="EMBL" id="GGO85708.1"/>
    </source>
</evidence>
<organism evidence="1 2">
    <name type="scientific">Marinobacterium nitratireducens</name>
    <dbReference type="NCBI Taxonomy" id="518897"/>
    <lineage>
        <taxon>Bacteria</taxon>
        <taxon>Pseudomonadati</taxon>
        <taxon>Pseudomonadota</taxon>
        <taxon>Gammaproteobacteria</taxon>
        <taxon>Oceanospirillales</taxon>
        <taxon>Oceanospirillaceae</taxon>
        <taxon>Marinobacterium</taxon>
    </lineage>
</organism>
<keyword evidence="2" id="KW-1185">Reference proteome</keyword>
<sequence length="79" mass="8390">MNNTTVFDETIPAGDMASIENIHSQELSISLICSDGCRVDIELVPGQVLEFSAGDGNARVVLHHGDPSKLLIIKPDSAS</sequence>
<dbReference type="AlphaFoldDB" id="A0A918DWZ7"/>
<dbReference type="RefSeq" id="WP_188861889.1">
    <property type="nucleotide sequence ID" value="NZ_BMLT01000009.1"/>
</dbReference>
<dbReference type="Proteomes" id="UP000599578">
    <property type="component" value="Unassembled WGS sequence"/>
</dbReference>
<proteinExistence type="predicted"/>
<reference evidence="1 2" key="1">
    <citation type="journal article" date="2014" name="Int. J. Syst. Evol. Microbiol.">
        <title>Complete genome sequence of Corynebacterium casei LMG S-19264T (=DSM 44701T), isolated from a smear-ripened cheese.</title>
        <authorList>
            <consortium name="US DOE Joint Genome Institute (JGI-PGF)"/>
            <person name="Walter F."/>
            <person name="Albersmeier A."/>
            <person name="Kalinowski J."/>
            <person name="Ruckert C."/>
        </authorList>
    </citation>
    <scope>NUCLEOTIDE SEQUENCE [LARGE SCALE GENOMIC DNA]</scope>
    <source>
        <strain evidence="1 2">CGMCC 1.7286</strain>
    </source>
</reference>
<dbReference type="EMBL" id="BMLT01000009">
    <property type="protein sequence ID" value="GGO85708.1"/>
    <property type="molecule type" value="Genomic_DNA"/>
</dbReference>
<comment type="caution">
    <text evidence="1">The sequence shown here is derived from an EMBL/GenBank/DDBJ whole genome shotgun (WGS) entry which is preliminary data.</text>
</comment>
<name>A0A918DWZ7_9GAMM</name>
<evidence type="ECO:0000313" key="2">
    <source>
        <dbReference type="Proteomes" id="UP000599578"/>
    </source>
</evidence>
<protein>
    <submittedName>
        <fullName evidence="1">Uncharacterized protein</fullName>
    </submittedName>
</protein>
<accession>A0A918DWZ7</accession>
<gene>
    <name evidence="1" type="ORF">GCM10011348_34880</name>
</gene>